<reference evidence="1" key="1">
    <citation type="submission" date="2021-02" db="EMBL/GenBank/DDBJ databases">
        <authorList>
            <person name="Nowell W R."/>
        </authorList>
    </citation>
    <scope>NUCLEOTIDE SEQUENCE</scope>
</reference>
<evidence type="ECO:0000313" key="2">
    <source>
        <dbReference type="Proteomes" id="UP000663874"/>
    </source>
</evidence>
<proteinExistence type="predicted"/>
<dbReference type="AlphaFoldDB" id="A0A820N2V3"/>
<comment type="caution">
    <text evidence="1">The sequence shown here is derived from an EMBL/GenBank/DDBJ whole genome shotgun (WGS) entry which is preliminary data.</text>
</comment>
<dbReference type="EMBL" id="CAJOBE010059129">
    <property type="protein sequence ID" value="CAF4381146.1"/>
    <property type="molecule type" value="Genomic_DNA"/>
</dbReference>
<feature type="non-terminal residue" evidence="1">
    <location>
        <position position="1"/>
    </location>
</feature>
<sequence>LSNNLVHFNIMEGGPLENYSINQQQQQHLKK</sequence>
<accession>A0A820N2V3</accession>
<evidence type="ECO:0000313" key="1">
    <source>
        <dbReference type="EMBL" id="CAF4381146.1"/>
    </source>
</evidence>
<organism evidence="1 2">
    <name type="scientific">Rotaria sordida</name>
    <dbReference type="NCBI Taxonomy" id="392033"/>
    <lineage>
        <taxon>Eukaryota</taxon>
        <taxon>Metazoa</taxon>
        <taxon>Spiralia</taxon>
        <taxon>Gnathifera</taxon>
        <taxon>Rotifera</taxon>
        <taxon>Eurotatoria</taxon>
        <taxon>Bdelloidea</taxon>
        <taxon>Philodinida</taxon>
        <taxon>Philodinidae</taxon>
        <taxon>Rotaria</taxon>
    </lineage>
</organism>
<dbReference type="Proteomes" id="UP000663874">
    <property type="component" value="Unassembled WGS sequence"/>
</dbReference>
<protein>
    <submittedName>
        <fullName evidence="1">Uncharacterized protein</fullName>
    </submittedName>
</protein>
<gene>
    <name evidence="1" type="ORF">FNK824_LOCUS43314</name>
</gene>
<name>A0A820N2V3_9BILA</name>